<protein>
    <recommendedName>
        <fullName evidence="4">Ankyrin repeat protein</fullName>
    </recommendedName>
</protein>
<evidence type="ECO:0000256" key="1">
    <source>
        <dbReference type="PROSITE-ProRule" id="PRU00023"/>
    </source>
</evidence>
<dbReference type="SUPFAM" id="SSF48403">
    <property type="entry name" value="Ankyrin repeat"/>
    <property type="match status" value="2"/>
</dbReference>
<keyword evidence="1" id="KW-0040">ANK repeat</keyword>
<sequence>MGSNFLEPRNSPITARDARMIRMSSISNYKILNKELFTSCASGNYDDVQTLLQNGAKPMPRRAKQNEFPLYITCRNGFFNILELLLHCLNDNGELLSSLKFVDNYGNSLFHITMKCITKRKEKASILNYTDHKKCMINILKYINLEKYTGIKFIKEKEHSLLLDACEEGLNDFVDRLLKDGADPTIYCKPREKKFAIHIACSKGYFDILELLIDRLKDLNDLEKGLQQKDTFGNTVIHAIVKGLEKEMKSARKSKTGNNGVQITNYIRCMSFLLPEYKDFVNIDAVNNVGNTALHTAVMLQRFHNQPLLVKILCDHGANWNIKNKEGKYAYIEQYSITPKEDEKIEIKGMRITSGCLKRANELYDACESCNLNKVKFFVENADCTIFLTEKEENTALSMAFSKGCFKIVDILVRKMKNNIDLNQVIPIIKKLSNNIKNQKELRSEDEEPNEIDYNKCLDILVEHYHLFTDVLYTACEVGDFNIVKKLIRKGAYPTLPLEQNREFCPILVAFKKG</sequence>
<dbReference type="InterPro" id="IPR002110">
    <property type="entry name" value="Ankyrin_rpt"/>
</dbReference>
<dbReference type="PROSITE" id="PS50297">
    <property type="entry name" value="ANK_REP_REGION"/>
    <property type="match status" value="1"/>
</dbReference>
<feature type="repeat" description="ANK" evidence="1">
    <location>
        <begin position="289"/>
        <end position="325"/>
    </location>
</feature>
<reference evidence="2 3" key="1">
    <citation type="submission" date="2024-05" db="EMBL/GenBank/DDBJ databases">
        <authorList>
            <person name="Wallberg A."/>
        </authorList>
    </citation>
    <scope>NUCLEOTIDE SEQUENCE [LARGE SCALE GENOMIC DNA]</scope>
</reference>
<dbReference type="PANTHER" id="PTHR24121">
    <property type="entry name" value="NO MECHANORECEPTOR POTENTIAL C, ISOFORM D-RELATED"/>
    <property type="match status" value="1"/>
</dbReference>
<feature type="repeat" description="ANK" evidence="1">
    <location>
        <begin position="192"/>
        <end position="224"/>
    </location>
</feature>
<gene>
    <name evidence="2" type="ORF">MNOR_LOCUS39187</name>
</gene>
<dbReference type="AlphaFoldDB" id="A0AAV2SP60"/>
<dbReference type="EMBL" id="CAXKWB010098330">
    <property type="protein sequence ID" value="CAL4222572.1"/>
    <property type="molecule type" value="Genomic_DNA"/>
</dbReference>
<evidence type="ECO:0000313" key="2">
    <source>
        <dbReference type="EMBL" id="CAL4222572.1"/>
    </source>
</evidence>
<proteinExistence type="predicted"/>
<dbReference type="Proteomes" id="UP001497623">
    <property type="component" value="Unassembled WGS sequence"/>
</dbReference>
<dbReference type="Pfam" id="PF00023">
    <property type="entry name" value="Ank"/>
    <property type="match status" value="1"/>
</dbReference>
<dbReference type="PROSITE" id="PS50088">
    <property type="entry name" value="ANK_REPEAT"/>
    <property type="match status" value="2"/>
</dbReference>
<dbReference type="Pfam" id="PF12796">
    <property type="entry name" value="Ank_2"/>
    <property type="match status" value="1"/>
</dbReference>
<keyword evidence="3" id="KW-1185">Reference proteome</keyword>
<accession>A0AAV2SP60</accession>
<dbReference type="InterPro" id="IPR036770">
    <property type="entry name" value="Ankyrin_rpt-contain_sf"/>
</dbReference>
<evidence type="ECO:0008006" key="4">
    <source>
        <dbReference type="Google" id="ProtNLM"/>
    </source>
</evidence>
<dbReference type="Gene3D" id="1.25.40.20">
    <property type="entry name" value="Ankyrin repeat-containing domain"/>
    <property type="match status" value="3"/>
</dbReference>
<organism evidence="2 3">
    <name type="scientific">Meganyctiphanes norvegica</name>
    <name type="common">Northern krill</name>
    <name type="synonym">Thysanopoda norvegica</name>
    <dbReference type="NCBI Taxonomy" id="48144"/>
    <lineage>
        <taxon>Eukaryota</taxon>
        <taxon>Metazoa</taxon>
        <taxon>Ecdysozoa</taxon>
        <taxon>Arthropoda</taxon>
        <taxon>Crustacea</taxon>
        <taxon>Multicrustacea</taxon>
        <taxon>Malacostraca</taxon>
        <taxon>Eumalacostraca</taxon>
        <taxon>Eucarida</taxon>
        <taxon>Euphausiacea</taxon>
        <taxon>Euphausiidae</taxon>
        <taxon>Meganyctiphanes</taxon>
    </lineage>
</organism>
<feature type="non-terminal residue" evidence="2">
    <location>
        <position position="514"/>
    </location>
</feature>
<dbReference type="SMART" id="SM00248">
    <property type="entry name" value="ANK"/>
    <property type="match status" value="6"/>
</dbReference>
<evidence type="ECO:0000313" key="3">
    <source>
        <dbReference type="Proteomes" id="UP001497623"/>
    </source>
</evidence>
<name>A0AAV2SP60_MEGNR</name>
<dbReference type="PANTHER" id="PTHR24121:SF23">
    <property type="entry name" value="NO MECHANORECEPTOR POTENTIAL C, ISOFORM H"/>
    <property type="match status" value="1"/>
</dbReference>
<comment type="caution">
    <text evidence="2">The sequence shown here is derived from an EMBL/GenBank/DDBJ whole genome shotgun (WGS) entry which is preliminary data.</text>
</comment>